<evidence type="ECO:0000256" key="1">
    <source>
        <dbReference type="ARBA" id="ARBA00004370"/>
    </source>
</evidence>
<accession>A0AA95NBD7</accession>
<dbReference type="AlphaFoldDB" id="A0AA95NBD7"/>
<gene>
    <name evidence="8" type="ORF">PFX98_24120</name>
</gene>
<proteinExistence type="inferred from homology"/>
<dbReference type="SMART" id="SM00304">
    <property type="entry name" value="HAMP"/>
    <property type="match status" value="1"/>
</dbReference>
<feature type="domain" description="HAMP" evidence="7">
    <location>
        <begin position="212"/>
        <end position="264"/>
    </location>
</feature>
<dbReference type="GO" id="GO:0004888">
    <property type="term" value="F:transmembrane signaling receptor activity"/>
    <property type="evidence" value="ECO:0007669"/>
    <property type="project" value="TreeGrafter"/>
</dbReference>
<feature type="transmembrane region" description="Helical" evidence="5">
    <location>
        <begin position="188"/>
        <end position="211"/>
    </location>
</feature>
<dbReference type="InterPro" id="IPR024478">
    <property type="entry name" value="HlyB_4HB_MCP"/>
</dbReference>
<keyword evidence="4" id="KW-0807">Transducer</keyword>
<dbReference type="InterPro" id="IPR047347">
    <property type="entry name" value="YvaQ-like_sensor"/>
</dbReference>
<comment type="subcellular location">
    <subcellularLocation>
        <location evidence="1">Membrane</location>
    </subcellularLocation>
</comment>
<comment type="similarity">
    <text evidence="3">Belongs to the methyl-accepting chemotaxis (MCP) protein family.</text>
</comment>
<dbReference type="GO" id="GO:0007165">
    <property type="term" value="P:signal transduction"/>
    <property type="evidence" value="ECO:0007669"/>
    <property type="project" value="UniProtKB-KW"/>
</dbReference>
<dbReference type="Pfam" id="PF00672">
    <property type="entry name" value="HAMP"/>
    <property type="match status" value="1"/>
</dbReference>
<dbReference type="SMART" id="SM00283">
    <property type="entry name" value="MA"/>
    <property type="match status" value="1"/>
</dbReference>
<evidence type="ECO:0000259" key="6">
    <source>
        <dbReference type="PROSITE" id="PS50111"/>
    </source>
</evidence>
<evidence type="ECO:0000259" key="7">
    <source>
        <dbReference type="PROSITE" id="PS50885"/>
    </source>
</evidence>
<reference evidence="8" key="1">
    <citation type="submission" date="2023-01" db="EMBL/GenBank/DDBJ databases">
        <title>Whole genome sequence of Paucibacter sp. S2-9 isolated from pond sediment.</title>
        <authorList>
            <person name="Jung J.Y."/>
        </authorList>
    </citation>
    <scope>NUCLEOTIDE SEQUENCE</scope>
    <source>
        <strain evidence="8">S2-9</strain>
    </source>
</reference>
<dbReference type="KEGG" id="pais:PFX98_24120"/>
<protein>
    <submittedName>
        <fullName evidence="8">Methyl-accepting chemotaxis protein</fullName>
    </submittedName>
</protein>
<sequence length="514" mass="53118">MNLNNLGLARKLTGAIALLLAAMLAIGGFTLLRAQAIERQASEAIEQAQTLIRKSVKWQGMTETAVARSMAAAVSKDPAVGELFKEAMATDTPRVVKLREEITKEAQTPEDQTQLKQIVGFGGSLLAASKKARELGAAGDSAGAAKVVQEEYGPAVRSYLGAIERFVQMQADKASKAEQAAVAARTGLLWMGAIGALLIVAAGMLIAWALVRSIVTPLAQAVKLAEAVAAGDLRTHISAAGTNETGQLLAALKRMNDGLVDIVAQVREGSDSIATGSAEIARGNADLSQRTEEQASNLQHTAASMEQLTATVKQNADTARAATQLAASASAVAAQGGTAVNEVVATMEQISAASRKISDIIGTIDGIAFQTNILALNAAVEAARAGEQGRGFAVVAGEVRTLAQRSAQAAREIKTLIGDSVDKVEIGSTLAGNAGRTMGEIVSQVKRVSDLIAEISAASAEQSQGIAQVGDAVTQLDQVTQQNAALVEQAAAAADSLQQQAGRMTEVVAVFRLH</sequence>
<dbReference type="Gene3D" id="1.10.287.950">
    <property type="entry name" value="Methyl-accepting chemotaxis protein"/>
    <property type="match status" value="1"/>
</dbReference>
<dbReference type="InterPro" id="IPR004089">
    <property type="entry name" value="MCPsignal_dom"/>
</dbReference>
<evidence type="ECO:0000256" key="5">
    <source>
        <dbReference type="SAM" id="Phobius"/>
    </source>
</evidence>
<organism evidence="8 9">
    <name type="scientific">Paucibacter sediminis</name>
    <dbReference type="NCBI Taxonomy" id="3019553"/>
    <lineage>
        <taxon>Bacteria</taxon>
        <taxon>Pseudomonadati</taxon>
        <taxon>Pseudomonadota</taxon>
        <taxon>Betaproteobacteria</taxon>
        <taxon>Burkholderiales</taxon>
        <taxon>Sphaerotilaceae</taxon>
        <taxon>Roseateles</taxon>
    </lineage>
</organism>
<dbReference type="Pfam" id="PF00015">
    <property type="entry name" value="MCPsignal"/>
    <property type="match status" value="1"/>
</dbReference>
<dbReference type="PANTHER" id="PTHR43531:SF14">
    <property type="entry name" value="METHYL-ACCEPTING CHEMOTAXIS PROTEIN I-RELATED"/>
    <property type="match status" value="1"/>
</dbReference>
<dbReference type="Proteomes" id="UP001177769">
    <property type="component" value="Chromosome"/>
</dbReference>
<keyword evidence="2" id="KW-0488">Methylation</keyword>
<dbReference type="CDD" id="cd19411">
    <property type="entry name" value="MCP2201-like_sensor"/>
    <property type="match status" value="1"/>
</dbReference>
<name>A0AA95NBD7_9BURK</name>
<dbReference type="RefSeq" id="WP_285233011.1">
    <property type="nucleotide sequence ID" value="NZ_CP116346.1"/>
</dbReference>
<keyword evidence="5" id="KW-1133">Transmembrane helix</keyword>
<evidence type="ECO:0000313" key="9">
    <source>
        <dbReference type="Proteomes" id="UP001177769"/>
    </source>
</evidence>
<feature type="domain" description="Methyl-accepting transducer" evidence="6">
    <location>
        <begin position="269"/>
        <end position="498"/>
    </location>
</feature>
<evidence type="ECO:0000256" key="3">
    <source>
        <dbReference type="ARBA" id="ARBA00029447"/>
    </source>
</evidence>
<dbReference type="PROSITE" id="PS50111">
    <property type="entry name" value="CHEMOTAXIS_TRANSDUC_2"/>
    <property type="match status" value="1"/>
</dbReference>
<dbReference type="PANTHER" id="PTHR43531">
    <property type="entry name" value="PROTEIN ICFG"/>
    <property type="match status" value="1"/>
</dbReference>
<dbReference type="PROSITE" id="PS50885">
    <property type="entry name" value="HAMP"/>
    <property type="match status" value="1"/>
</dbReference>
<dbReference type="InterPro" id="IPR051310">
    <property type="entry name" value="MCP_chemotaxis"/>
</dbReference>
<dbReference type="InterPro" id="IPR003660">
    <property type="entry name" value="HAMP_dom"/>
</dbReference>
<keyword evidence="9" id="KW-1185">Reference proteome</keyword>
<dbReference type="SUPFAM" id="SSF58104">
    <property type="entry name" value="Methyl-accepting chemotaxis protein (MCP) signaling domain"/>
    <property type="match status" value="1"/>
</dbReference>
<dbReference type="FunFam" id="1.10.287.950:FF:000001">
    <property type="entry name" value="Methyl-accepting chemotaxis sensory transducer"/>
    <property type="match status" value="1"/>
</dbReference>
<evidence type="ECO:0000256" key="2">
    <source>
        <dbReference type="ARBA" id="ARBA00022481"/>
    </source>
</evidence>
<dbReference type="GO" id="GO:0006935">
    <property type="term" value="P:chemotaxis"/>
    <property type="evidence" value="ECO:0007669"/>
    <property type="project" value="TreeGrafter"/>
</dbReference>
<evidence type="ECO:0000256" key="4">
    <source>
        <dbReference type="PROSITE-ProRule" id="PRU00284"/>
    </source>
</evidence>
<feature type="transmembrane region" description="Helical" evidence="5">
    <location>
        <begin position="12"/>
        <end position="32"/>
    </location>
</feature>
<evidence type="ECO:0000313" key="8">
    <source>
        <dbReference type="EMBL" id="WIT11922.1"/>
    </source>
</evidence>
<dbReference type="CDD" id="cd06225">
    <property type="entry name" value="HAMP"/>
    <property type="match status" value="1"/>
</dbReference>
<dbReference type="EMBL" id="CP116346">
    <property type="protein sequence ID" value="WIT11922.1"/>
    <property type="molecule type" value="Genomic_DNA"/>
</dbReference>
<keyword evidence="5" id="KW-0472">Membrane</keyword>
<dbReference type="CDD" id="cd11386">
    <property type="entry name" value="MCP_signal"/>
    <property type="match status" value="1"/>
</dbReference>
<dbReference type="Pfam" id="PF12729">
    <property type="entry name" value="4HB_MCP_1"/>
    <property type="match status" value="1"/>
</dbReference>
<dbReference type="GO" id="GO:0005886">
    <property type="term" value="C:plasma membrane"/>
    <property type="evidence" value="ECO:0007669"/>
    <property type="project" value="TreeGrafter"/>
</dbReference>
<keyword evidence="5" id="KW-0812">Transmembrane</keyword>